<dbReference type="GeneID" id="63695036"/>
<dbReference type="Gene3D" id="3.20.20.140">
    <property type="entry name" value="Metal-dependent hydrolases"/>
    <property type="match status" value="1"/>
</dbReference>
<dbReference type="InterPro" id="IPR032466">
    <property type="entry name" value="Metal_Hydrolase"/>
</dbReference>
<dbReference type="RefSeq" id="XP_040642696.1">
    <property type="nucleotide sequence ID" value="XM_040779912.1"/>
</dbReference>
<dbReference type="OrthoDB" id="194468at2759"/>
<dbReference type="InterPro" id="IPR051607">
    <property type="entry name" value="Metallo-dep_hydrolases"/>
</dbReference>
<reference evidence="6" key="1">
    <citation type="journal article" date="2014" name="Nat. Commun.">
        <title>Genomic adaptations of the halophilic Dead Sea filamentous fungus Eurotium rubrum.</title>
        <authorList>
            <person name="Kis-Papo T."/>
            <person name="Weig A.R."/>
            <person name="Riley R."/>
            <person name="Persoh D."/>
            <person name="Salamov A."/>
            <person name="Sun H."/>
            <person name="Lipzen A."/>
            <person name="Wasser S.P."/>
            <person name="Rambold G."/>
            <person name="Grigoriev I.V."/>
            <person name="Nevo E."/>
        </authorList>
    </citation>
    <scope>NUCLEOTIDE SEQUENCE [LARGE SCALE GENOMIC DNA]</scope>
    <source>
        <strain evidence="6">CBS 135680</strain>
    </source>
</reference>
<dbReference type="GO" id="GO:0005829">
    <property type="term" value="C:cytosol"/>
    <property type="evidence" value="ECO:0007669"/>
    <property type="project" value="TreeGrafter"/>
</dbReference>
<dbReference type="Proteomes" id="UP000019804">
    <property type="component" value="Unassembled WGS sequence"/>
</dbReference>
<dbReference type="HOGENOM" id="CLU_785213_0_0_1"/>
<dbReference type="Gene3D" id="2.30.40.10">
    <property type="entry name" value="Urease, subunit C, domain 1"/>
    <property type="match status" value="2"/>
</dbReference>
<keyword evidence="3" id="KW-0378">Hydrolase</keyword>
<evidence type="ECO:0000256" key="3">
    <source>
        <dbReference type="ARBA" id="ARBA00022801"/>
    </source>
</evidence>
<keyword evidence="4" id="KW-0862">Zinc</keyword>
<gene>
    <name evidence="5" type="ORF">EURHEDRAFT_399310</name>
</gene>
<proteinExistence type="predicted"/>
<dbReference type="GO" id="GO:0046872">
    <property type="term" value="F:metal ion binding"/>
    <property type="evidence" value="ECO:0007669"/>
    <property type="project" value="UniProtKB-KW"/>
</dbReference>
<evidence type="ECO:0000256" key="4">
    <source>
        <dbReference type="ARBA" id="ARBA00022833"/>
    </source>
</evidence>
<keyword evidence="2" id="KW-0479">Metal-binding</keyword>
<comment type="cofactor">
    <cofactor evidence="1">
        <name>Zn(2+)</name>
        <dbReference type="ChEBI" id="CHEBI:29105"/>
    </cofactor>
</comment>
<dbReference type="STRING" id="1388766.A0A017SPW2"/>
<dbReference type="GO" id="GO:0019239">
    <property type="term" value="F:deaminase activity"/>
    <property type="evidence" value="ECO:0007669"/>
    <property type="project" value="TreeGrafter"/>
</dbReference>
<evidence type="ECO:0000256" key="2">
    <source>
        <dbReference type="ARBA" id="ARBA00022723"/>
    </source>
</evidence>
<dbReference type="SUPFAM" id="SSF51556">
    <property type="entry name" value="Metallo-dependent hydrolases"/>
    <property type="match status" value="1"/>
</dbReference>
<evidence type="ECO:0008006" key="7">
    <source>
        <dbReference type="Google" id="ProtNLM"/>
    </source>
</evidence>
<dbReference type="PANTHER" id="PTHR11271">
    <property type="entry name" value="GUANINE DEAMINASE"/>
    <property type="match status" value="1"/>
</dbReference>
<evidence type="ECO:0000313" key="6">
    <source>
        <dbReference type="Proteomes" id="UP000019804"/>
    </source>
</evidence>
<dbReference type="EMBL" id="KK088412">
    <property type="protein sequence ID" value="EYE99008.1"/>
    <property type="molecule type" value="Genomic_DNA"/>
</dbReference>
<dbReference type="InterPro" id="IPR011059">
    <property type="entry name" value="Metal-dep_hydrolase_composite"/>
</dbReference>
<protein>
    <recommendedName>
        <fullName evidence="7">Amidohydrolase-related domain-containing protein</fullName>
    </recommendedName>
</protein>
<evidence type="ECO:0000256" key="1">
    <source>
        <dbReference type="ARBA" id="ARBA00001947"/>
    </source>
</evidence>
<name>A0A017SPW2_ASPRC</name>
<evidence type="ECO:0000313" key="5">
    <source>
        <dbReference type="EMBL" id="EYE99008.1"/>
    </source>
</evidence>
<organism evidence="5 6">
    <name type="scientific">Aspergillus ruber (strain CBS 135680)</name>
    <dbReference type="NCBI Taxonomy" id="1388766"/>
    <lineage>
        <taxon>Eukaryota</taxon>
        <taxon>Fungi</taxon>
        <taxon>Dikarya</taxon>
        <taxon>Ascomycota</taxon>
        <taxon>Pezizomycotina</taxon>
        <taxon>Eurotiomycetes</taxon>
        <taxon>Eurotiomycetidae</taxon>
        <taxon>Eurotiales</taxon>
        <taxon>Aspergillaceae</taxon>
        <taxon>Aspergillus</taxon>
        <taxon>Aspergillus subgen. Aspergillus</taxon>
    </lineage>
</organism>
<accession>A0A017SPW2</accession>
<keyword evidence="6" id="KW-1185">Reference proteome</keyword>
<sequence>MSTSYILIKGATIPVEFNTNPLPNHDILIENEHIKAIGPNPSPPDNTNITTIDAQNHDSARAGEDDAVRMRKQYLQGNDPTNALLTFGIVPNEPDAHSIDTKIAELRKSREIGARLITLHIALGHYDIFHQCTIQKLADANLLVPYLVYSHDASMTDSELGAIRESGAGIVSTPDTEMQMGTEDPGSLVFRAGDMGCRVGLELDITSNQGCDVLVQMRLPLQMQRALEKTKNESGPPIKLILNRFPLLPGEKADLMMFRCDDIGTTSVVDPVGTVVFHASVKQIDTVLINGRAVKRGGELVGVDYTGLCGEVQGRSERHRREAGGVDIKWAGEFWRGCLEGSSSHKCVDEKID</sequence>
<dbReference type="SUPFAM" id="SSF51338">
    <property type="entry name" value="Composite domain of metallo-dependent hydrolases"/>
    <property type="match status" value="2"/>
</dbReference>
<dbReference type="AlphaFoldDB" id="A0A017SPW2"/>